<dbReference type="HOGENOM" id="CLU_470702_0_0_7"/>
<evidence type="ECO:0000313" key="3">
    <source>
        <dbReference type="EMBL" id="EGJ50740.1"/>
    </source>
</evidence>
<dbReference type="Proteomes" id="UP000007844">
    <property type="component" value="Chromosome"/>
</dbReference>
<dbReference type="SUPFAM" id="SSF53187">
    <property type="entry name" value="Zn-dependent exopeptidases"/>
    <property type="match status" value="1"/>
</dbReference>
<accession>F3YYI6</accession>
<dbReference type="AlphaFoldDB" id="F3YYI6"/>
<dbReference type="Pfam" id="PF17033">
    <property type="entry name" value="Peptidase_M99"/>
    <property type="match status" value="1"/>
</dbReference>
<organism evidence="3 4">
    <name type="scientific">Desulfocurvibacter africanus subsp. africanus str. Walvis Bay</name>
    <dbReference type="NCBI Taxonomy" id="690850"/>
    <lineage>
        <taxon>Bacteria</taxon>
        <taxon>Pseudomonadati</taxon>
        <taxon>Thermodesulfobacteriota</taxon>
        <taxon>Desulfovibrionia</taxon>
        <taxon>Desulfovibrionales</taxon>
        <taxon>Desulfovibrionaceae</taxon>
        <taxon>Desulfocurvibacter</taxon>
    </lineage>
</organism>
<name>F3YYI6_DESAF</name>
<dbReference type="eggNOG" id="COG3608">
    <property type="taxonomic scope" value="Bacteria"/>
</dbReference>
<evidence type="ECO:0000313" key="4">
    <source>
        <dbReference type="Proteomes" id="UP000007844"/>
    </source>
</evidence>
<proteinExistence type="predicted"/>
<dbReference type="STRING" id="690850.Desaf_2416"/>
<evidence type="ECO:0000259" key="2">
    <source>
        <dbReference type="Pfam" id="PF17033"/>
    </source>
</evidence>
<evidence type="ECO:0000256" key="1">
    <source>
        <dbReference type="SAM" id="MobiDB-lite"/>
    </source>
</evidence>
<protein>
    <submittedName>
        <fullName evidence="3">Succinylglutamate desuccinylase/aspartoacylase</fullName>
    </submittedName>
</protein>
<dbReference type="InterPro" id="IPR031489">
    <property type="entry name" value="Peptidase_M99"/>
</dbReference>
<dbReference type="EMBL" id="CP003221">
    <property type="protein sequence ID" value="EGJ50740.1"/>
    <property type="molecule type" value="Genomic_DNA"/>
</dbReference>
<reference evidence="3 4" key="1">
    <citation type="journal article" date="2011" name="J. Bacteriol.">
        <title>Genome sequence of the mercury-methylating and pleomorphic Desulfovibrio africanus Strain Walvis Bay.</title>
        <authorList>
            <person name="Brown S.D."/>
            <person name="Wall J.D."/>
            <person name="Kucken A.M."/>
            <person name="Gilmour C.C."/>
            <person name="Podar M."/>
            <person name="Brandt C.C."/>
            <person name="Teshima H."/>
            <person name="Detter J.C."/>
            <person name="Han C.S."/>
            <person name="Land M.L."/>
            <person name="Lucas S."/>
            <person name="Han J."/>
            <person name="Pennacchio L."/>
            <person name="Nolan M."/>
            <person name="Pitluck S."/>
            <person name="Woyke T."/>
            <person name="Goodwin L."/>
            <person name="Palumbo A.V."/>
            <person name="Elias D.A."/>
        </authorList>
    </citation>
    <scope>NUCLEOTIDE SEQUENCE [LARGE SCALE GENOMIC DNA]</scope>
    <source>
        <strain evidence="3 4">Walvis Bay</strain>
    </source>
</reference>
<keyword evidence="4" id="KW-1185">Reference proteome</keyword>
<dbReference type="KEGG" id="daf:Desaf_2416"/>
<feature type="domain" description="D,L-carboxypeptidase peptidase" evidence="2">
    <location>
        <begin position="69"/>
        <end position="286"/>
    </location>
</feature>
<dbReference type="Gene3D" id="3.40.630.10">
    <property type="entry name" value="Zn peptidases"/>
    <property type="match status" value="1"/>
</dbReference>
<sequence length="619" mass="69010">MPFPCSVRLGHWLTRYVRWPRAVYRQVTSALLVLAALLVVARPATGAEFTIFQGTQYPLRVYILEGAKPGPTVMVQGGIQGDEIAGFLTAQQLTHAKLDNGRLIIIPRANVPSIHKRQRQINVDLNRRFDRDYNEFYEDHLARAIRFFLAQADAFIHLHEGSGFYNPVWVDNLRNPRRYGQSIIIDTPVFENRIFLANYVNSVLDRLNQPITTADFRFRLFSTDTFRPDSPHAEQLKSLTCYALKNRSIPAFAIEVSKDIVQVEWKVSQQLRATVLLLEQFGLHLQVADQDTLIEQARIVAPVLRVGAQSVGSTRPAPLKLLSYEPLALTAEDLGLTNAQVKAGAAGAVGVFASDRPEINLLETPRLPLIPFRSLEVRADGTTLASIPVEWAGTWPKAEPGQTPWFVCWHNGSLRIIPAGRTLEAVVGDQLVLEGIHGGKDEVLNLKGFIANRTLNDGQDSGPEIILDPSMFLQHWLVPTDKPDEWLCRVARETPSQSRDEFFIRIVPRRLKALVLQAEDGRRIVLDWRAGEATLLASGRYTLAEAWSNGARDKLLALAGQTPLPWGDSFELKSGERLELSLRQMTTFSPISSMTLISETPAQSKAPAQSEMLGVGDNS</sequence>
<feature type="region of interest" description="Disordered" evidence="1">
    <location>
        <begin position="600"/>
        <end position="619"/>
    </location>
</feature>
<gene>
    <name evidence="3" type="ORF">Desaf_2416</name>
</gene>